<dbReference type="Proteomes" id="UP001159427">
    <property type="component" value="Unassembled WGS sequence"/>
</dbReference>
<evidence type="ECO:0000313" key="2">
    <source>
        <dbReference type="Proteomes" id="UP001159427"/>
    </source>
</evidence>
<name>A0ABN8SEW5_9CNID</name>
<comment type="caution">
    <text evidence="1">The sequence shown here is derived from an EMBL/GenBank/DDBJ whole genome shotgun (WGS) entry which is preliminary data.</text>
</comment>
<dbReference type="PANTHER" id="PTHR47018">
    <property type="entry name" value="CXC DOMAIN-CONTAINING PROTEIN-RELATED"/>
    <property type="match status" value="1"/>
</dbReference>
<gene>
    <name evidence="1" type="ORF">PEVE_00020292</name>
</gene>
<dbReference type="PANTHER" id="PTHR47018:SF3">
    <property type="entry name" value="MYCBP-ASSOCIATED PROTEIN"/>
    <property type="match status" value="1"/>
</dbReference>
<accession>A0ABN8SEW5</accession>
<organism evidence="1 2">
    <name type="scientific">Porites evermanni</name>
    <dbReference type="NCBI Taxonomy" id="104178"/>
    <lineage>
        <taxon>Eukaryota</taxon>
        <taxon>Metazoa</taxon>
        <taxon>Cnidaria</taxon>
        <taxon>Anthozoa</taxon>
        <taxon>Hexacorallia</taxon>
        <taxon>Scleractinia</taxon>
        <taxon>Fungiina</taxon>
        <taxon>Poritidae</taxon>
        <taxon>Porites</taxon>
    </lineage>
</organism>
<protein>
    <submittedName>
        <fullName evidence="1">Uncharacterized protein</fullName>
    </submittedName>
</protein>
<reference evidence="1 2" key="1">
    <citation type="submission" date="2022-05" db="EMBL/GenBank/DDBJ databases">
        <authorList>
            <consortium name="Genoscope - CEA"/>
            <person name="William W."/>
        </authorList>
    </citation>
    <scope>NUCLEOTIDE SEQUENCE [LARGE SCALE GENOMIC DNA]</scope>
</reference>
<proteinExistence type="predicted"/>
<sequence>MEEAIKSLDMIAQDAKKVAETTLAKEGTHHHTLSTPVISREEKNIEQVINTIRNFTNPFIVQSNGLFHVVTKVVMPSKVKKDLLEQSEISQKLFETFERDRIKSGNINL</sequence>
<evidence type="ECO:0000313" key="1">
    <source>
        <dbReference type="EMBL" id="CAH3190263.1"/>
    </source>
</evidence>
<keyword evidence="2" id="KW-1185">Reference proteome</keyword>
<dbReference type="EMBL" id="CALNXI010002723">
    <property type="protein sequence ID" value="CAH3190263.1"/>
    <property type="molecule type" value="Genomic_DNA"/>
</dbReference>